<feature type="compositionally biased region" description="Low complexity" evidence="1">
    <location>
        <begin position="106"/>
        <end position="126"/>
    </location>
</feature>
<keyword evidence="3" id="KW-1185">Reference proteome</keyword>
<organism evidence="2 3">
    <name type="scientific">Dokdonella koreensis DS-123</name>
    <dbReference type="NCBI Taxonomy" id="1300342"/>
    <lineage>
        <taxon>Bacteria</taxon>
        <taxon>Pseudomonadati</taxon>
        <taxon>Pseudomonadota</taxon>
        <taxon>Gammaproteobacteria</taxon>
        <taxon>Lysobacterales</taxon>
        <taxon>Rhodanobacteraceae</taxon>
        <taxon>Dokdonella</taxon>
    </lineage>
</organism>
<reference evidence="2 3" key="1">
    <citation type="submission" date="2016-04" db="EMBL/GenBank/DDBJ databases">
        <title>Complete genome sequence of Dokdonella koreensis DS-123T.</title>
        <authorList>
            <person name="Kim J.F."/>
            <person name="Lee H."/>
            <person name="Kwak M.-J."/>
        </authorList>
    </citation>
    <scope>NUCLEOTIDE SEQUENCE [LARGE SCALE GENOMIC DNA]</scope>
    <source>
        <strain evidence="2 3">DS-123</strain>
    </source>
</reference>
<dbReference type="EMBL" id="CP015249">
    <property type="protein sequence ID" value="ANB16152.1"/>
    <property type="molecule type" value="Genomic_DNA"/>
</dbReference>
<dbReference type="Proteomes" id="UP000076830">
    <property type="component" value="Chromosome"/>
</dbReference>
<evidence type="ECO:0000313" key="3">
    <source>
        <dbReference type="Proteomes" id="UP000076830"/>
    </source>
</evidence>
<dbReference type="AlphaFoldDB" id="A0A167G4M2"/>
<feature type="region of interest" description="Disordered" evidence="1">
    <location>
        <begin position="1"/>
        <end position="40"/>
    </location>
</feature>
<gene>
    <name evidence="2" type="ORF">I596_112</name>
</gene>
<proteinExistence type="predicted"/>
<protein>
    <submittedName>
        <fullName evidence="2">Uncharacterized protein</fullName>
    </submittedName>
</protein>
<accession>A0A167G4M2</accession>
<dbReference type="KEGG" id="dko:I596_112"/>
<dbReference type="STRING" id="1300342.I596_112"/>
<evidence type="ECO:0000313" key="2">
    <source>
        <dbReference type="EMBL" id="ANB16152.1"/>
    </source>
</evidence>
<sequence>MWSGSWGGRPAAPPSRLINRRSDEKPGQPVARGRDSPPGLRRLRLSGPCWWCACRPARWKSGLGRLSVPEDRRWRRRVRDRPRGGRRHLAGPWLVRALRAGRRPGSSAESPRPVAAAASRPPARAA</sequence>
<name>A0A167G4M2_9GAMM</name>
<evidence type="ECO:0000256" key="1">
    <source>
        <dbReference type="SAM" id="MobiDB-lite"/>
    </source>
</evidence>
<feature type="region of interest" description="Disordered" evidence="1">
    <location>
        <begin position="98"/>
        <end position="126"/>
    </location>
</feature>